<name>A0A8J4V2K3_9MYCE</name>
<dbReference type="InterPro" id="IPR026082">
    <property type="entry name" value="ABCA"/>
</dbReference>
<evidence type="ECO:0000256" key="9">
    <source>
        <dbReference type="SAM" id="Phobius"/>
    </source>
</evidence>
<dbReference type="CDD" id="cd03263">
    <property type="entry name" value="ABC_subfamily_A"/>
    <property type="match status" value="1"/>
</dbReference>
<keyword evidence="7 9" id="KW-1133">Transmembrane helix</keyword>
<dbReference type="GO" id="GO:0140359">
    <property type="term" value="F:ABC-type transporter activity"/>
    <property type="evidence" value="ECO:0007669"/>
    <property type="project" value="InterPro"/>
</dbReference>
<feature type="domain" description="ABC transporter" evidence="10">
    <location>
        <begin position="550"/>
        <end position="786"/>
    </location>
</feature>
<dbReference type="Pfam" id="PF00005">
    <property type="entry name" value="ABC_tran"/>
    <property type="match status" value="1"/>
</dbReference>
<keyword evidence="6" id="KW-0067">ATP-binding</keyword>
<comment type="caution">
    <text evidence="11">The sequence shown here is derived from an EMBL/GenBank/DDBJ whole genome shotgun (WGS) entry which is preliminary data.</text>
</comment>
<dbReference type="AlphaFoldDB" id="A0A8J4V2K3"/>
<dbReference type="GO" id="GO:0005524">
    <property type="term" value="F:ATP binding"/>
    <property type="evidence" value="ECO:0007669"/>
    <property type="project" value="UniProtKB-KW"/>
</dbReference>
<evidence type="ECO:0000256" key="4">
    <source>
        <dbReference type="ARBA" id="ARBA00022692"/>
    </source>
</evidence>
<protein>
    <recommendedName>
        <fullName evidence="10">ABC transporter domain-containing protein</fullName>
    </recommendedName>
</protein>
<feature type="transmembrane region" description="Helical" evidence="9">
    <location>
        <begin position="346"/>
        <end position="367"/>
    </location>
</feature>
<keyword evidence="12" id="KW-1185">Reference proteome</keyword>
<evidence type="ECO:0000256" key="3">
    <source>
        <dbReference type="ARBA" id="ARBA00022448"/>
    </source>
</evidence>
<keyword evidence="4 9" id="KW-0812">Transmembrane</keyword>
<keyword evidence="8 9" id="KW-0472">Membrane</keyword>
<dbReference type="Gene3D" id="3.40.50.300">
    <property type="entry name" value="P-loop containing nucleotide triphosphate hydrolases"/>
    <property type="match status" value="1"/>
</dbReference>
<dbReference type="FunFam" id="3.40.50.300:FF:000665">
    <property type="entry name" value="ABC transporter A family member 2"/>
    <property type="match status" value="1"/>
</dbReference>
<evidence type="ECO:0000256" key="1">
    <source>
        <dbReference type="ARBA" id="ARBA00004141"/>
    </source>
</evidence>
<feature type="transmembrane region" description="Helical" evidence="9">
    <location>
        <begin position="271"/>
        <end position="290"/>
    </location>
</feature>
<dbReference type="PANTHER" id="PTHR19229:SF205">
    <property type="entry name" value="ABC TRANSPORTER A FAMILY MEMBER 1-RELATED"/>
    <property type="match status" value="1"/>
</dbReference>
<reference evidence="11" key="1">
    <citation type="submission" date="2020-01" db="EMBL/GenBank/DDBJ databases">
        <title>Development of genomics and gene disruption for Polysphondylium violaceum indicates a role for the polyketide synthase stlB in stalk morphogenesis.</title>
        <authorList>
            <person name="Narita B."/>
            <person name="Kawabe Y."/>
            <person name="Kin K."/>
            <person name="Saito T."/>
            <person name="Gibbs R."/>
            <person name="Kuspa A."/>
            <person name="Muzny D."/>
            <person name="Queller D."/>
            <person name="Richards S."/>
            <person name="Strassman J."/>
            <person name="Sucgang R."/>
            <person name="Worley K."/>
            <person name="Schaap P."/>
        </authorList>
    </citation>
    <scope>NUCLEOTIDE SEQUENCE</scope>
    <source>
        <strain evidence="11">QSvi11</strain>
    </source>
</reference>
<dbReference type="OrthoDB" id="10255969at2759"/>
<dbReference type="Pfam" id="PF12698">
    <property type="entry name" value="ABC2_membrane_3"/>
    <property type="match status" value="1"/>
</dbReference>
<keyword evidence="3" id="KW-0813">Transport</keyword>
<keyword evidence="5" id="KW-0547">Nucleotide-binding</keyword>
<dbReference type="SUPFAM" id="SSF52540">
    <property type="entry name" value="P-loop containing nucleoside triphosphate hydrolases"/>
    <property type="match status" value="1"/>
</dbReference>
<comment type="similarity">
    <text evidence="2">Belongs to the ABC transporter superfamily. ABCA family.</text>
</comment>
<dbReference type="GO" id="GO:0016020">
    <property type="term" value="C:membrane"/>
    <property type="evidence" value="ECO:0007669"/>
    <property type="project" value="UniProtKB-SubCell"/>
</dbReference>
<dbReference type="PROSITE" id="PS50893">
    <property type="entry name" value="ABC_TRANSPORTER_2"/>
    <property type="match status" value="1"/>
</dbReference>
<dbReference type="InterPro" id="IPR027417">
    <property type="entry name" value="P-loop_NTPase"/>
</dbReference>
<comment type="subcellular location">
    <subcellularLocation>
        <location evidence="1">Membrane</location>
        <topology evidence="1">Multi-pass membrane protein</topology>
    </subcellularLocation>
</comment>
<dbReference type="PANTHER" id="PTHR19229">
    <property type="entry name" value="ATP-BINDING CASSETTE TRANSPORTER SUBFAMILY A ABCA"/>
    <property type="match status" value="1"/>
</dbReference>
<evidence type="ECO:0000313" key="11">
    <source>
        <dbReference type="EMBL" id="KAF2078435.1"/>
    </source>
</evidence>
<gene>
    <name evidence="11" type="ORF">CYY_000302</name>
</gene>
<feature type="transmembrane region" description="Helical" evidence="9">
    <location>
        <begin position="311"/>
        <end position="334"/>
    </location>
</feature>
<dbReference type="InterPro" id="IPR003593">
    <property type="entry name" value="AAA+_ATPase"/>
</dbReference>
<evidence type="ECO:0000256" key="7">
    <source>
        <dbReference type="ARBA" id="ARBA00022989"/>
    </source>
</evidence>
<evidence type="ECO:0000259" key="10">
    <source>
        <dbReference type="PROSITE" id="PS50893"/>
    </source>
</evidence>
<dbReference type="EMBL" id="AJWJ01000005">
    <property type="protein sequence ID" value="KAF2078435.1"/>
    <property type="molecule type" value="Genomic_DNA"/>
</dbReference>
<dbReference type="InterPro" id="IPR003439">
    <property type="entry name" value="ABC_transporter-like_ATP-bd"/>
</dbReference>
<sequence>MSTERLLSKHYEKEDVIGVKEKIQREFLHLKLLMKKNVKVSVRSWVSSVIELSSPIFFILILLIISKSPAITNNTTPVIQSINIPQCIANAEDRCFNLIVSPSNSPTVLDLMKVIAESNDPPLQIYQYSPETTGILPDLNMTMGLKGGIIMVPSTAAAFDFVKAHPNVTMGGIEFKTIPRNFTTYTHKQDPLVTTDNIVFNYNLLTNTSCPNFMIKCVDNSMSITMALQNAINIYQSKRLVLSNTPSINVTTGTFPVYQPTSNAVTTYGCLFFYCGPMISFIFLMYKITYEKEKKLKTGMIMMGLSGKMYWVSWFFTCFIINVIITNITIATGAASKFEFFLSTNFFVNFFLFFLFTLSMYQLGFLISSFIQTTKAAIGIGMTIFIVGSILQLIFSLLGPLIFQILYETDSKYARAARIILSAIPMYHFSKAVTDINSIAQTYQFTGVGFKWSDLTINLATPGVDIPQTAASLYSLFILSIVFSILAWYFEQVIPGNDGSSAPPYFFILPSYWGVTKKKIKHLPNIPQFQDPDVNNAVNYAHSDSNHSSVVIQGLSKTYKNLFNSKKDVHAVKFLSLSVEKGTLLGFLGANGAGKSTTIGILTGLIEPTYGDAIIHGHSVVNNISEVRKITNVCPQHDILWPELTAYEHFALFAELKGVPAKQREAAIQNAIKSVKLTSVAHNQISTYSGGMKRRVSVAIACIGSPKIIFLDEPTTGMDSQSRRHIWNLIKEIKKNCVVILTTHLMEEADILADRIVIMANGVMACNGNSLQLKNKFGEGYSISIVVKRPECIPEVKDMIFRALPASKLLSESADLLNFGFPINTPQDILVNFFKSIEEITLNQQTSPIRDWSVSHTTLEDVFLSVAKLKHL</sequence>
<dbReference type="GO" id="GO:0005319">
    <property type="term" value="F:lipid transporter activity"/>
    <property type="evidence" value="ECO:0007669"/>
    <property type="project" value="TreeGrafter"/>
</dbReference>
<evidence type="ECO:0000256" key="2">
    <source>
        <dbReference type="ARBA" id="ARBA00008869"/>
    </source>
</evidence>
<evidence type="ECO:0000313" key="12">
    <source>
        <dbReference type="Proteomes" id="UP000695562"/>
    </source>
</evidence>
<dbReference type="SMART" id="SM00382">
    <property type="entry name" value="AAA"/>
    <property type="match status" value="1"/>
</dbReference>
<evidence type="ECO:0000256" key="5">
    <source>
        <dbReference type="ARBA" id="ARBA00022741"/>
    </source>
</evidence>
<evidence type="ECO:0000256" key="6">
    <source>
        <dbReference type="ARBA" id="ARBA00022840"/>
    </source>
</evidence>
<dbReference type="Proteomes" id="UP000695562">
    <property type="component" value="Unassembled WGS sequence"/>
</dbReference>
<accession>A0A8J4V2K3</accession>
<dbReference type="InterPro" id="IPR013525">
    <property type="entry name" value="ABC2_TM"/>
</dbReference>
<proteinExistence type="inferred from homology"/>
<dbReference type="GO" id="GO:0016887">
    <property type="term" value="F:ATP hydrolysis activity"/>
    <property type="evidence" value="ECO:0007669"/>
    <property type="project" value="InterPro"/>
</dbReference>
<evidence type="ECO:0000256" key="8">
    <source>
        <dbReference type="ARBA" id="ARBA00023136"/>
    </source>
</evidence>
<organism evidence="11 12">
    <name type="scientific">Polysphondylium violaceum</name>
    <dbReference type="NCBI Taxonomy" id="133409"/>
    <lineage>
        <taxon>Eukaryota</taxon>
        <taxon>Amoebozoa</taxon>
        <taxon>Evosea</taxon>
        <taxon>Eumycetozoa</taxon>
        <taxon>Dictyostelia</taxon>
        <taxon>Dictyosteliales</taxon>
        <taxon>Dictyosteliaceae</taxon>
        <taxon>Polysphondylium</taxon>
    </lineage>
</organism>
<feature type="transmembrane region" description="Helical" evidence="9">
    <location>
        <begin position="379"/>
        <end position="403"/>
    </location>
</feature>
<feature type="transmembrane region" description="Helical" evidence="9">
    <location>
        <begin position="44"/>
        <end position="65"/>
    </location>
</feature>